<sequence>MSSPASSILTFSDMASECSSSSSQDALTRVPVPLPYPQENIVNTIEFNSGGSPGVSLASWIRLSDKRQSHRCLDSPDDRLDELCIGSMILYQLRWPGYDAHTCYVPVPSHVEEGRDALKKIDVLDMVCEVLARWILSITRCRHIECIEPEWAIGLDRITFKHIYVVAVAEVSGYAPKWVPVLEVDSAAFEL</sequence>
<keyword evidence="2" id="KW-1185">Reference proteome</keyword>
<organism evidence="1 2">
    <name type="scientific">Trametes coccinea (strain BRFM310)</name>
    <name type="common">Pycnoporus coccineus</name>
    <dbReference type="NCBI Taxonomy" id="1353009"/>
    <lineage>
        <taxon>Eukaryota</taxon>
        <taxon>Fungi</taxon>
        <taxon>Dikarya</taxon>
        <taxon>Basidiomycota</taxon>
        <taxon>Agaricomycotina</taxon>
        <taxon>Agaricomycetes</taxon>
        <taxon>Polyporales</taxon>
        <taxon>Polyporaceae</taxon>
        <taxon>Trametes</taxon>
    </lineage>
</organism>
<protein>
    <submittedName>
        <fullName evidence="1">Uncharacterized protein</fullName>
    </submittedName>
</protein>
<reference evidence="1 2" key="1">
    <citation type="journal article" date="2015" name="Biotechnol. Biofuels">
        <title>Enhanced degradation of softwood versus hardwood by the white-rot fungus Pycnoporus coccineus.</title>
        <authorList>
            <person name="Couturier M."/>
            <person name="Navarro D."/>
            <person name="Chevret D."/>
            <person name="Henrissat B."/>
            <person name="Piumi F."/>
            <person name="Ruiz-Duenas F.J."/>
            <person name="Martinez A.T."/>
            <person name="Grigoriev I.V."/>
            <person name="Riley R."/>
            <person name="Lipzen A."/>
            <person name="Berrin J.G."/>
            <person name="Master E.R."/>
            <person name="Rosso M.N."/>
        </authorList>
    </citation>
    <scope>NUCLEOTIDE SEQUENCE [LARGE SCALE GENOMIC DNA]</scope>
    <source>
        <strain evidence="1 2">BRFM310</strain>
    </source>
</reference>
<dbReference type="EMBL" id="KZ084107">
    <property type="protein sequence ID" value="OSD02101.1"/>
    <property type="molecule type" value="Genomic_DNA"/>
</dbReference>
<proteinExistence type="predicted"/>
<evidence type="ECO:0000313" key="1">
    <source>
        <dbReference type="EMBL" id="OSD02101.1"/>
    </source>
</evidence>
<dbReference type="AlphaFoldDB" id="A0A1Y2IPD7"/>
<name>A0A1Y2IPD7_TRAC3</name>
<dbReference type="OrthoDB" id="2746132at2759"/>
<accession>A0A1Y2IPD7</accession>
<gene>
    <name evidence="1" type="ORF">PYCCODRAFT_1435779</name>
</gene>
<evidence type="ECO:0000313" key="2">
    <source>
        <dbReference type="Proteomes" id="UP000193067"/>
    </source>
</evidence>
<dbReference type="Proteomes" id="UP000193067">
    <property type="component" value="Unassembled WGS sequence"/>
</dbReference>